<dbReference type="eggNOG" id="COG0612">
    <property type="taxonomic scope" value="Bacteria"/>
</dbReference>
<dbReference type="PATRIC" id="fig|1122152.4.peg.121"/>
<feature type="domain" description="Peptidase M16 C-terminal" evidence="2">
    <location>
        <begin position="161"/>
        <end position="328"/>
    </location>
</feature>
<dbReference type="InterPro" id="IPR011765">
    <property type="entry name" value="Pept_M16_N"/>
</dbReference>
<dbReference type="PANTHER" id="PTHR11851:SF134">
    <property type="entry name" value="ZINC-DEPENDENT PROTEASE"/>
    <property type="match status" value="1"/>
</dbReference>
<evidence type="ECO:0000259" key="1">
    <source>
        <dbReference type="Pfam" id="PF00675"/>
    </source>
</evidence>
<dbReference type="InterPro" id="IPR011249">
    <property type="entry name" value="Metalloenz_LuxS/M16"/>
</dbReference>
<dbReference type="AlphaFoldDB" id="A0A0R1S4P9"/>
<dbReference type="OrthoDB" id="9811314at2"/>
<dbReference type="GO" id="GO:0006508">
    <property type="term" value="P:proteolysis"/>
    <property type="evidence" value="ECO:0007669"/>
    <property type="project" value="UniProtKB-KW"/>
</dbReference>
<comment type="caution">
    <text evidence="3">The sequence shown here is derived from an EMBL/GenBank/DDBJ whole genome shotgun (WGS) entry which is preliminary data.</text>
</comment>
<dbReference type="Gene3D" id="3.30.830.10">
    <property type="entry name" value="Metalloenzyme, LuxS/M16 peptidase-like"/>
    <property type="match status" value="2"/>
</dbReference>
<dbReference type="Proteomes" id="UP000051931">
    <property type="component" value="Unassembled WGS sequence"/>
</dbReference>
<accession>A0A0R1S4P9</accession>
<keyword evidence="3" id="KW-0645">Protease</keyword>
<dbReference type="Pfam" id="PF00675">
    <property type="entry name" value="Peptidase_M16"/>
    <property type="match status" value="1"/>
</dbReference>
<dbReference type="GO" id="GO:0008233">
    <property type="term" value="F:peptidase activity"/>
    <property type="evidence" value="ECO:0007669"/>
    <property type="project" value="UniProtKB-KW"/>
</dbReference>
<name>A0A0R1S4P9_9LACO</name>
<reference evidence="3 4" key="1">
    <citation type="journal article" date="2015" name="Genome Announc.">
        <title>Expanding the biotechnology potential of lactobacilli through comparative genomics of 213 strains and associated genera.</title>
        <authorList>
            <person name="Sun Z."/>
            <person name="Harris H.M."/>
            <person name="McCann A."/>
            <person name="Guo C."/>
            <person name="Argimon S."/>
            <person name="Zhang W."/>
            <person name="Yang X."/>
            <person name="Jeffery I.B."/>
            <person name="Cooney J.C."/>
            <person name="Kagawa T.F."/>
            <person name="Liu W."/>
            <person name="Song Y."/>
            <person name="Salvetti E."/>
            <person name="Wrobel A."/>
            <person name="Rasinkangas P."/>
            <person name="Parkhill J."/>
            <person name="Rea M.C."/>
            <person name="O'Sullivan O."/>
            <person name="Ritari J."/>
            <person name="Douillard F.P."/>
            <person name="Paul Ross R."/>
            <person name="Yang R."/>
            <person name="Briner A.E."/>
            <person name="Felis G.E."/>
            <person name="de Vos W.M."/>
            <person name="Barrangou R."/>
            <person name="Klaenhammer T.R."/>
            <person name="Caufield P.W."/>
            <person name="Cui Y."/>
            <person name="Zhang H."/>
            <person name="O'Toole P.W."/>
        </authorList>
    </citation>
    <scope>NUCLEOTIDE SEQUENCE [LARGE SCALE GENOMIC DNA]</scope>
    <source>
        <strain evidence="3 4">DSM 15354</strain>
    </source>
</reference>
<dbReference type="EMBL" id="AZFB01000001">
    <property type="protein sequence ID" value="KRL63873.1"/>
    <property type="molecule type" value="Genomic_DNA"/>
</dbReference>
<dbReference type="InterPro" id="IPR007863">
    <property type="entry name" value="Peptidase_M16_C"/>
</dbReference>
<evidence type="ECO:0000313" key="4">
    <source>
        <dbReference type="Proteomes" id="UP000051931"/>
    </source>
</evidence>
<sequence length="411" mass="46363">MRKIQTIKKVFKNGFTTQIVLRPGFKEHFFAIGVNFGSADPQIPGTAHFLEHQLFNKDTGNIGKEFTKIQAFNNAYTTFDRTVFYARGNKNTKRIIDLLFQVVSQPYFSLNSIEKERAIIQEEAAMYLNQPLVNLNNALMSELFNNNLGIDIVGNKKDIASISADSLKESYQNFYTSGNMEFIAVGDFSDYAIKQIEHLTKEYSKMLSPKKYSKNKPKIEVGKLSNRKLSLDLATSGFSLGLLLPDFKKMLYQGEIAEFLLNIMIESKIGELSSYMQEAINNGDLNNPLSVEITTTGYGNFAIISGFSANYQKVVSDITKLLKKPIKSLNQAKAQFDLLLKSGLGNEIRSYDSLEALANQFLAFSLKGEDYLDFVRQAGQVKFNDYANFVDEVIDKSKMCYIIADNDARMI</sequence>
<dbReference type="PANTHER" id="PTHR11851">
    <property type="entry name" value="METALLOPROTEASE"/>
    <property type="match status" value="1"/>
</dbReference>
<proteinExistence type="predicted"/>
<protein>
    <submittedName>
        <fullName evidence="3">Protease</fullName>
    </submittedName>
</protein>
<feature type="domain" description="Peptidase M16 N-terminal" evidence="1">
    <location>
        <begin position="34"/>
        <end position="152"/>
    </location>
</feature>
<dbReference type="GO" id="GO:0046872">
    <property type="term" value="F:metal ion binding"/>
    <property type="evidence" value="ECO:0007669"/>
    <property type="project" value="InterPro"/>
</dbReference>
<dbReference type="Pfam" id="PF05193">
    <property type="entry name" value="Peptidase_M16_C"/>
    <property type="match status" value="1"/>
</dbReference>
<dbReference type="RefSeq" id="WP_051237951.1">
    <property type="nucleotide sequence ID" value="NZ_AUEI01000004.1"/>
</dbReference>
<keyword evidence="3" id="KW-0378">Hydrolase</keyword>
<gene>
    <name evidence="3" type="ORF">FC23_GL000120</name>
</gene>
<evidence type="ECO:0000313" key="3">
    <source>
        <dbReference type="EMBL" id="KRL63873.1"/>
    </source>
</evidence>
<keyword evidence="4" id="KW-1185">Reference proteome</keyword>
<dbReference type="STRING" id="1122152.GCA_000425905_00564"/>
<evidence type="ECO:0000259" key="2">
    <source>
        <dbReference type="Pfam" id="PF05193"/>
    </source>
</evidence>
<dbReference type="InterPro" id="IPR050361">
    <property type="entry name" value="MPP/UQCRC_Complex"/>
</dbReference>
<organism evidence="3 4">
    <name type="scientific">Lactobacillus psittaci DSM 15354</name>
    <dbReference type="NCBI Taxonomy" id="1122152"/>
    <lineage>
        <taxon>Bacteria</taxon>
        <taxon>Bacillati</taxon>
        <taxon>Bacillota</taxon>
        <taxon>Bacilli</taxon>
        <taxon>Lactobacillales</taxon>
        <taxon>Lactobacillaceae</taxon>
        <taxon>Lactobacillus</taxon>
    </lineage>
</organism>
<dbReference type="SUPFAM" id="SSF63411">
    <property type="entry name" value="LuxS/MPP-like metallohydrolase"/>
    <property type="match status" value="1"/>
</dbReference>